<dbReference type="SUPFAM" id="SSF56436">
    <property type="entry name" value="C-type lectin-like"/>
    <property type="match status" value="1"/>
</dbReference>
<dbReference type="OrthoDB" id="1922840at2759"/>
<evidence type="ECO:0000313" key="4">
    <source>
        <dbReference type="Proteomes" id="UP000708148"/>
    </source>
</evidence>
<dbReference type="Proteomes" id="UP000708148">
    <property type="component" value="Unassembled WGS sequence"/>
</dbReference>
<proteinExistence type="predicted"/>
<dbReference type="InterPro" id="IPR002035">
    <property type="entry name" value="VWF_A"/>
</dbReference>
<protein>
    <recommendedName>
        <fullName evidence="5">C-type lectin</fullName>
    </recommendedName>
</protein>
<name>A0A8S1IMC4_9CHLO</name>
<dbReference type="Pfam" id="PF13519">
    <property type="entry name" value="VWA_2"/>
    <property type="match status" value="1"/>
</dbReference>
<organism evidence="3 4">
    <name type="scientific">Ostreobium quekettii</name>
    <dbReference type="NCBI Taxonomy" id="121088"/>
    <lineage>
        <taxon>Eukaryota</taxon>
        <taxon>Viridiplantae</taxon>
        <taxon>Chlorophyta</taxon>
        <taxon>core chlorophytes</taxon>
        <taxon>Ulvophyceae</taxon>
        <taxon>TCBD clade</taxon>
        <taxon>Bryopsidales</taxon>
        <taxon>Ostreobineae</taxon>
        <taxon>Ostreobiaceae</taxon>
        <taxon>Ostreobium</taxon>
    </lineage>
</organism>
<dbReference type="InterPro" id="IPR016187">
    <property type="entry name" value="CTDL_fold"/>
</dbReference>
<dbReference type="SUPFAM" id="SSF53300">
    <property type="entry name" value="vWA-like"/>
    <property type="match status" value="1"/>
</dbReference>
<dbReference type="SMART" id="SM00034">
    <property type="entry name" value="CLECT"/>
    <property type="match status" value="1"/>
</dbReference>
<dbReference type="PROSITE" id="PS50041">
    <property type="entry name" value="C_TYPE_LECTIN_2"/>
    <property type="match status" value="1"/>
</dbReference>
<dbReference type="InterPro" id="IPR001304">
    <property type="entry name" value="C-type_lectin-like"/>
</dbReference>
<feature type="domain" description="VWFA" evidence="2">
    <location>
        <begin position="1"/>
        <end position="207"/>
    </location>
</feature>
<dbReference type="Gene3D" id="3.40.50.410">
    <property type="entry name" value="von Willebrand factor, type A domain"/>
    <property type="match status" value="1"/>
</dbReference>
<dbReference type="GO" id="GO:0005245">
    <property type="term" value="F:voltage-gated calcium channel activity"/>
    <property type="evidence" value="ECO:0007669"/>
    <property type="project" value="TreeGrafter"/>
</dbReference>
<comment type="caution">
    <text evidence="3">The sequence shown here is derived from an EMBL/GenBank/DDBJ whole genome shotgun (WGS) entry which is preliminary data.</text>
</comment>
<dbReference type="InterPro" id="IPR036465">
    <property type="entry name" value="vWFA_dom_sf"/>
</dbReference>
<dbReference type="InterPro" id="IPR051173">
    <property type="entry name" value="Ca_channel_alpha-2/delta"/>
</dbReference>
<evidence type="ECO:0000259" key="2">
    <source>
        <dbReference type="PROSITE" id="PS50234"/>
    </source>
</evidence>
<reference evidence="3" key="1">
    <citation type="submission" date="2020-12" db="EMBL/GenBank/DDBJ databases">
        <authorList>
            <person name="Iha C."/>
        </authorList>
    </citation>
    <scope>NUCLEOTIDE SEQUENCE</scope>
</reference>
<evidence type="ECO:0000259" key="1">
    <source>
        <dbReference type="PROSITE" id="PS50041"/>
    </source>
</evidence>
<dbReference type="PANTHER" id="PTHR10166:SF37">
    <property type="entry name" value="STOLID, ISOFORM H"/>
    <property type="match status" value="1"/>
</dbReference>
<evidence type="ECO:0000313" key="3">
    <source>
        <dbReference type="EMBL" id="CAD7696233.1"/>
    </source>
</evidence>
<dbReference type="InterPro" id="IPR016186">
    <property type="entry name" value="C-type_lectin-like/link_sf"/>
</dbReference>
<accession>A0A8S1IMC4</accession>
<keyword evidence="4" id="KW-1185">Reference proteome</keyword>
<gene>
    <name evidence="3" type="ORF">OSTQU699_LOCUS1594</name>
</gene>
<dbReference type="SMART" id="SM00327">
    <property type="entry name" value="VWA"/>
    <property type="match status" value="1"/>
</dbReference>
<dbReference type="EMBL" id="CAJHUC010000449">
    <property type="protein sequence ID" value="CAD7696233.1"/>
    <property type="molecule type" value="Genomic_DNA"/>
</dbReference>
<dbReference type="Pfam" id="PF00059">
    <property type="entry name" value="Lectin_C"/>
    <property type="match status" value="1"/>
</dbReference>
<dbReference type="PROSITE" id="PS50234">
    <property type="entry name" value="VWFA"/>
    <property type="match status" value="1"/>
</dbReference>
<sequence>MLEPDNPFVEDSPTRWDNAKDALLRLLDTFSHTDYINMVDFSDKADSLIPGGMVQATTANIERVKEAVRRVRPLGGTDFRRGLNKAFNLLTKASKTLGEEDVRTSNCQKVVIFLTDGQDCATTGQNCSMETPEGFSPVDAVLEFIDKQQQQLVEAGSERAHVFPISFGLDADDEIPKEIACANEGVWGRILSDDDPLVVLNAYTSYLASKRRDAGIVWTRQYEDEFGLGSVVTATKPIYSWPTSAGEFGALIGVVAHDVRIEDARALIPEGQSVVDRLVSRDAECVEADFSGCELQLLRGRAAECPETFMDSMCYYFDKTDSFYIAPQSPLLDFAEAQVYCESLGGSLAEIDEPDEEDLLSGLAPNSGSWIGLVRDEDFVWRWQSTGEEVSPASKVWTFMRELNDVGRACGRLDRRGVRHSVHPEDCDAQARFICEFTAEAEPHVCRRDSDLIRVDKDYRYSVRPLSTCKMEDEAFKAIRVATPEASSLPENRVICPLGEPSTTVDVQCCEGCTP</sequence>
<dbReference type="Gene3D" id="3.10.100.10">
    <property type="entry name" value="Mannose-Binding Protein A, subunit A"/>
    <property type="match status" value="1"/>
</dbReference>
<dbReference type="GO" id="GO:0005891">
    <property type="term" value="C:voltage-gated calcium channel complex"/>
    <property type="evidence" value="ECO:0007669"/>
    <property type="project" value="TreeGrafter"/>
</dbReference>
<dbReference type="AlphaFoldDB" id="A0A8S1IMC4"/>
<dbReference type="PANTHER" id="PTHR10166">
    <property type="entry name" value="VOLTAGE-DEPENDENT CALCIUM CHANNEL SUBUNIT ALPHA-2/DELTA-RELATED"/>
    <property type="match status" value="1"/>
</dbReference>
<feature type="domain" description="C-type lectin" evidence="1">
    <location>
        <begin position="310"/>
        <end position="436"/>
    </location>
</feature>
<dbReference type="CDD" id="cd00037">
    <property type="entry name" value="CLECT"/>
    <property type="match status" value="1"/>
</dbReference>
<evidence type="ECO:0008006" key="5">
    <source>
        <dbReference type="Google" id="ProtNLM"/>
    </source>
</evidence>